<accession>A0ABU5L909</accession>
<protein>
    <recommendedName>
        <fullName evidence="3">Ubiquitin-like protease family profile domain-containing protein</fullName>
    </recommendedName>
</protein>
<keyword evidence="2" id="KW-1185">Reference proteome</keyword>
<dbReference type="RefSeq" id="WP_322498063.1">
    <property type="nucleotide sequence ID" value="NZ_JARGYT010000072.1"/>
</dbReference>
<sequence length="425" mass="47775">MKSSNSGEQQDDIWQGGFEELDILANNNSSNRKYLYSMKDMSGMVAKVRLDSLEPLDGFINQGEEFTPNKQGIFLASPQFIMDGGEVANTLVYIGDDIKRFANRLEQETAGRVDLKLITIPLYYKEHWRAVIIEIDHDKKNFHIQFHDPLGEFRQDLKDKVMVTLKDSLKYYSSSFLGKSELSDKDFQQSENKIVQQGRGNGWDCGTISVQNITDYINNFKSGNDITQTKFRIDQADTNAKQLDDCRIEQIKNLYIVQNGAEMPQRNVNTIKNAWAKQQAKEHDNAVISGKSDNNIVEQGNAVVRSNAAEQGNAVVPGNAVEQGNAIVRSNAGGSDIKSTANSQEKGYILSLIEKIINIVSGVNKLLSEYFGKQNISMQDNDVKQQIEKPQISDQKIIRANSESVTKSQSFVEKIESSKDKNRHC</sequence>
<comment type="caution">
    <text evidence="1">The sequence shown here is derived from an EMBL/GenBank/DDBJ whole genome shotgun (WGS) entry which is preliminary data.</text>
</comment>
<reference evidence="1 2" key="1">
    <citation type="submission" date="2023-02" db="EMBL/GenBank/DDBJ databases">
        <title>Host association and intracellularity evolved multiple times independently in the Rickettsiales.</title>
        <authorList>
            <person name="Castelli M."/>
            <person name="Nardi T."/>
            <person name="Gammuto L."/>
            <person name="Bellinzona G."/>
            <person name="Sabaneyeva E."/>
            <person name="Potekhin A."/>
            <person name="Serra V."/>
            <person name="Petroni G."/>
            <person name="Sassera D."/>
        </authorList>
    </citation>
    <scope>NUCLEOTIDE SEQUENCE [LARGE SCALE GENOMIC DNA]</scope>
    <source>
        <strain evidence="1 2">BOD18</strain>
    </source>
</reference>
<dbReference type="Gene3D" id="3.40.395.10">
    <property type="entry name" value="Adenoviral Proteinase, Chain A"/>
    <property type="match status" value="1"/>
</dbReference>
<gene>
    <name evidence="1" type="ORF">Cyrtocomes_00997</name>
</gene>
<dbReference type="EMBL" id="JARGYT010000072">
    <property type="protein sequence ID" value="MDZ5762606.1"/>
    <property type="molecule type" value="Genomic_DNA"/>
</dbReference>
<proteinExistence type="predicted"/>
<organism evidence="1 2">
    <name type="scientific">Candidatus Cyrtobacter comes</name>
    <dbReference type="NCBI Taxonomy" id="675776"/>
    <lineage>
        <taxon>Bacteria</taxon>
        <taxon>Pseudomonadati</taxon>
        <taxon>Pseudomonadota</taxon>
        <taxon>Alphaproteobacteria</taxon>
        <taxon>Rickettsiales</taxon>
        <taxon>Candidatus Midichloriaceae</taxon>
        <taxon>Candidatus Cyrtobacter</taxon>
    </lineage>
</organism>
<evidence type="ECO:0008006" key="3">
    <source>
        <dbReference type="Google" id="ProtNLM"/>
    </source>
</evidence>
<dbReference type="SUPFAM" id="SSF54001">
    <property type="entry name" value="Cysteine proteinases"/>
    <property type="match status" value="1"/>
</dbReference>
<name>A0ABU5L909_9RICK</name>
<evidence type="ECO:0000313" key="1">
    <source>
        <dbReference type="EMBL" id="MDZ5762606.1"/>
    </source>
</evidence>
<dbReference type="Proteomes" id="UP001293791">
    <property type="component" value="Unassembled WGS sequence"/>
</dbReference>
<evidence type="ECO:0000313" key="2">
    <source>
        <dbReference type="Proteomes" id="UP001293791"/>
    </source>
</evidence>
<dbReference type="InterPro" id="IPR038765">
    <property type="entry name" value="Papain-like_cys_pep_sf"/>
</dbReference>